<dbReference type="GeneID" id="54561364"/>
<sequence>MSTDTKTFDPCNPPHDLPSITTHLQTLVTLIIQHLNTRDLPESPLWSSLSPNFTTRGMGYEAPSAQAFIDDYHDYAFRFPDHCSKIKGIETQLNSRLTRGEVFMSLELTGGHGVQKGVLSRQCVVVCQVRKAEGRWVVDGAVSMPGGGLEGGGGGFGF</sequence>
<organism evidence="1 2">
    <name type="scientific">Zasmidium cellare ATCC 36951</name>
    <dbReference type="NCBI Taxonomy" id="1080233"/>
    <lineage>
        <taxon>Eukaryota</taxon>
        <taxon>Fungi</taxon>
        <taxon>Dikarya</taxon>
        <taxon>Ascomycota</taxon>
        <taxon>Pezizomycotina</taxon>
        <taxon>Dothideomycetes</taxon>
        <taxon>Dothideomycetidae</taxon>
        <taxon>Mycosphaerellales</taxon>
        <taxon>Mycosphaerellaceae</taxon>
        <taxon>Zasmidium</taxon>
    </lineage>
</organism>
<dbReference type="Proteomes" id="UP000799537">
    <property type="component" value="Unassembled WGS sequence"/>
</dbReference>
<evidence type="ECO:0008006" key="3">
    <source>
        <dbReference type="Google" id="ProtNLM"/>
    </source>
</evidence>
<keyword evidence="2" id="KW-1185">Reference proteome</keyword>
<reference evidence="1" key="1">
    <citation type="journal article" date="2020" name="Stud. Mycol.">
        <title>101 Dothideomycetes genomes: a test case for predicting lifestyles and emergence of pathogens.</title>
        <authorList>
            <person name="Haridas S."/>
            <person name="Albert R."/>
            <person name="Binder M."/>
            <person name="Bloem J."/>
            <person name="Labutti K."/>
            <person name="Salamov A."/>
            <person name="Andreopoulos B."/>
            <person name="Baker S."/>
            <person name="Barry K."/>
            <person name="Bills G."/>
            <person name="Bluhm B."/>
            <person name="Cannon C."/>
            <person name="Castanera R."/>
            <person name="Culley D."/>
            <person name="Daum C."/>
            <person name="Ezra D."/>
            <person name="Gonzalez J."/>
            <person name="Henrissat B."/>
            <person name="Kuo A."/>
            <person name="Liang C."/>
            <person name="Lipzen A."/>
            <person name="Lutzoni F."/>
            <person name="Magnuson J."/>
            <person name="Mondo S."/>
            <person name="Nolan M."/>
            <person name="Ohm R."/>
            <person name="Pangilinan J."/>
            <person name="Park H.-J."/>
            <person name="Ramirez L."/>
            <person name="Alfaro M."/>
            <person name="Sun H."/>
            <person name="Tritt A."/>
            <person name="Yoshinaga Y."/>
            <person name="Zwiers L.-H."/>
            <person name="Turgeon B."/>
            <person name="Goodwin S."/>
            <person name="Spatafora J."/>
            <person name="Crous P."/>
            <person name="Grigoriev I."/>
        </authorList>
    </citation>
    <scope>NUCLEOTIDE SEQUENCE</scope>
    <source>
        <strain evidence="1">ATCC 36951</strain>
    </source>
</reference>
<dbReference type="RefSeq" id="XP_033664240.1">
    <property type="nucleotide sequence ID" value="XM_033808092.1"/>
</dbReference>
<dbReference type="AlphaFoldDB" id="A0A6A6C8I6"/>
<evidence type="ECO:0000313" key="2">
    <source>
        <dbReference type="Proteomes" id="UP000799537"/>
    </source>
</evidence>
<dbReference type="EMBL" id="ML993609">
    <property type="protein sequence ID" value="KAF2163351.1"/>
    <property type="molecule type" value="Genomic_DNA"/>
</dbReference>
<proteinExistence type="predicted"/>
<protein>
    <recommendedName>
        <fullName evidence="3">SnoaL-like domain-containing protein</fullName>
    </recommendedName>
</protein>
<accession>A0A6A6C8I6</accession>
<gene>
    <name evidence="1" type="ORF">M409DRAFT_26388</name>
</gene>
<name>A0A6A6C8I6_ZASCE</name>
<evidence type="ECO:0000313" key="1">
    <source>
        <dbReference type="EMBL" id="KAF2163351.1"/>
    </source>
</evidence>